<dbReference type="SUPFAM" id="SSF46689">
    <property type="entry name" value="Homeodomain-like"/>
    <property type="match status" value="1"/>
</dbReference>
<dbReference type="EMBL" id="BRXE01000004">
    <property type="protein sequence ID" value="GLB81495.1"/>
    <property type="molecule type" value="Genomic_DNA"/>
</dbReference>
<keyword evidence="3" id="KW-0804">Transcription</keyword>
<dbReference type="Gene3D" id="1.10.357.10">
    <property type="entry name" value="Tetracycline Repressor, domain 2"/>
    <property type="match status" value="1"/>
</dbReference>
<dbReference type="AlphaFoldDB" id="A0A9P3Q3B0"/>
<reference evidence="7" key="1">
    <citation type="submission" date="2022-08" db="EMBL/GenBank/DDBJ databases">
        <title>Mycobacterium kiyosense sp. nov., scotochromogenic slow-glowing species isolated from respiratory specimens.</title>
        <authorList>
            <person name="Fukano H."/>
            <person name="Kazumi Y."/>
            <person name="Sakagami N."/>
            <person name="Ato M."/>
            <person name="Mitarai S."/>
            <person name="Hoshino Y."/>
        </authorList>
    </citation>
    <scope>NUCLEOTIDE SEQUENCE</scope>
    <source>
        <strain evidence="7">1413</strain>
        <strain evidence="6">SRL2020-028</strain>
    </source>
</reference>
<dbReference type="EMBL" id="BRZI01000001">
    <property type="protein sequence ID" value="GLD28404.1"/>
    <property type="molecule type" value="Genomic_DNA"/>
</dbReference>
<dbReference type="InterPro" id="IPR036271">
    <property type="entry name" value="Tet_transcr_reg_TetR-rel_C_sf"/>
</dbReference>
<dbReference type="SUPFAM" id="SSF48498">
    <property type="entry name" value="Tetracyclin repressor-like, C-terminal domain"/>
    <property type="match status" value="1"/>
</dbReference>
<gene>
    <name evidence="7" type="ORF">Mkiyose1413_02870</name>
    <name evidence="6" type="ORF">SRL2020028_07510</name>
</gene>
<feature type="domain" description="HTH tetR-type" evidence="5">
    <location>
        <begin position="15"/>
        <end position="76"/>
    </location>
</feature>
<keyword evidence="1" id="KW-0805">Transcription regulation</keyword>
<dbReference type="PANTHER" id="PTHR30055">
    <property type="entry name" value="HTH-TYPE TRANSCRIPTIONAL REGULATOR RUTR"/>
    <property type="match status" value="1"/>
</dbReference>
<dbReference type="Proteomes" id="UP001165663">
    <property type="component" value="Unassembled WGS sequence"/>
</dbReference>
<evidence type="ECO:0000313" key="7">
    <source>
        <dbReference type="EMBL" id="GLD28404.1"/>
    </source>
</evidence>
<dbReference type="Pfam" id="PF13305">
    <property type="entry name" value="TetR_C_33"/>
    <property type="match status" value="1"/>
</dbReference>
<evidence type="ECO:0000256" key="2">
    <source>
        <dbReference type="ARBA" id="ARBA00023125"/>
    </source>
</evidence>
<keyword evidence="2 4" id="KW-0238">DNA-binding</keyword>
<accession>A0A9P3Q3B0</accession>
<dbReference type="InterPro" id="IPR009057">
    <property type="entry name" value="Homeodomain-like_sf"/>
</dbReference>
<dbReference type="Proteomes" id="UP001064782">
    <property type="component" value="Unassembled WGS sequence"/>
</dbReference>
<comment type="caution">
    <text evidence="7">The sequence shown here is derived from an EMBL/GenBank/DDBJ whole genome shotgun (WGS) entry which is preliminary data.</text>
</comment>
<sequence length="210" mass="22439">MAGVARSRNQRGQGDRLRDEIIDAALSLIDDATEPPSLTLRGIARRAGISAPSIYPHFADLAAILDAVLERSFADLDDIVATAMVGPAAPDARLVAGCLAYVRYGWEHRSRYRFMISGTGFAPGAGATFARIADALQACAAAGLSTSTDPHSDAFLLWVSMHGMATLEKPDRRELRRLGPLDRVALTEQLARRVAGLPADATRHLPSAHA</sequence>
<evidence type="ECO:0000259" key="5">
    <source>
        <dbReference type="PROSITE" id="PS50977"/>
    </source>
</evidence>
<name>A0A9P3Q3B0_9MYCO</name>
<evidence type="ECO:0000256" key="4">
    <source>
        <dbReference type="PROSITE-ProRule" id="PRU00335"/>
    </source>
</evidence>
<dbReference type="InterPro" id="IPR001647">
    <property type="entry name" value="HTH_TetR"/>
</dbReference>
<dbReference type="PROSITE" id="PS50977">
    <property type="entry name" value="HTH_TETR_2"/>
    <property type="match status" value="1"/>
</dbReference>
<evidence type="ECO:0000313" key="8">
    <source>
        <dbReference type="Proteomes" id="UP001064782"/>
    </source>
</evidence>
<dbReference type="InterPro" id="IPR050109">
    <property type="entry name" value="HTH-type_TetR-like_transc_reg"/>
</dbReference>
<evidence type="ECO:0000256" key="3">
    <source>
        <dbReference type="ARBA" id="ARBA00023163"/>
    </source>
</evidence>
<proteinExistence type="predicted"/>
<dbReference type="RefSeq" id="WP_264892104.1">
    <property type="nucleotide sequence ID" value="NZ_BRXE01000004.1"/>
</dbReference>
<protein>
    <submittedName>
        <fullName evidence="7">Transcriptional regulator, TetR family protein</fullName>
    </submittedName>
</protein>
<keyword evidence="8" id="KW-1185">Reference proteome</keyword>
<feature type="DNA-binding region" description="H-T-H motif" evidence="4">
    <location>
        <begin position="39"/>
        <end position="58"/>
    </location>
</feature>
<dbReference type="Pfam" id="PF00440">
    <property type="entry name" value="TetR_N"/>
    <property type="match status" value="1"/>
</dbReference>
<evidence type="ECO:0000313" key="6">
    <source>
        <dbReference type="EMBL" id="GLB81495.1"/>
    </source>
</evidence>
<dbReference type="PANTHER" id="PTHR30055:SF234">
    <property type="entry name" value="HTH-TYPE TRANSCRIPTIONAL REGULATOR BETI"/>
    <property type="match status" value="1"/>
</dbReference>
<evidence type="ECO:0000256" key="1">
    <source>
        <dbReference type="ARBA" id="ARBA00023015"/>
    </source>
</evidence>
<dbReference type="GO" id="GO:0000976">
    <property type="term" value="F:transcription cis-regulatory region binding"/>
    <property type="evidence" value="ECO:0007669"/>
    <property type="project" value="TreeGrafter"/>
</dbReference>
<dbReference type="GO" id="GO:0003700">
    <property type="term" value="F:DNA-binding transcription factor activity"/>
    <property type="evidence" value="ECO:0007669"/>
    <property type="project" value="TreeGrafter"/>
</dbReference>
<dbReference type="InterPro" id="IPR025996">
    <property type="entry name" value="MT1864/Rv1816-like_C"/>
</dbReference>
<organism evidence="7 8">
    <name type="scientific">Mycobacterium kiyosense</name>
    <dbReference type="NCBI Taxonomy" id="2871094"/>
    <lineage>
        <taxon>Bacteria</taxon>
        <taxon>Bacillati</taxon>
        <taxon>Actinomycetota</taxon>
        <taxon>Actinomycetes</taxon>
        <taxon>Mycobacteriales</taxon>
        <taxon>Mycobacteriaceae</taxon>
        <taxon>Mycobacterium</taxon>
    </lineage>
</organism>